<evidence type="ECO:0000313" key="3">
    <source>
        <dbReference type="Proteomes" id="UP001202281"/>
    </source>
</evidence>
<accession>A0ABT0BLY4</accession>
<keyword evidence="1" id="KW-1133">Transmembrane helix</keyword>
<dbReference type="Proteomes" id="UP001202281">
    <property type="component" value="Unassembled WGS sequence"/>
</dbReference>
<keyword evidence="1" id="KW-0472">Membrane</keyword>
<protein>
    <submittedName>
        <fullName evidence="2">DUF4260 domain-containing protein</fullName>
    </submittedName>
</protein>
<sequence>MMEQAELQEASGDGAVQTPLQVVLRLEGAAIMVLSLLLYHQLQASWWLFALLFLVPDLSFLGYLANARIGALAYNCAHSLVGPVSLAVLSQWTGNHELMPFAVIWTAHVGFDRMLGYGLKYGRGFGYTHLGRIGPAARV</sequence>
<feature type="transmembrane region" description="Helical" evidence="1">
    <location>
        <begin position="46"/>
        <end position="65"/>
    </location>
</feature>
<name>A0ABT0BLY4_9SPHN</name>
<dbReference type="InterPro" id="IPR025356">
    <property type="entry name" value="DUF4260"/>
</dbReference>
<reference evidence="2 3" key="1">
    <citation type="submission" date="2022-04" db="EMBL/GenBank/DDBJ databases">
        <title>Identification of a novel bacterium isolated from mangrove sediments.</title>
        <authorList>
            <person name="Pan X."/>
        </authorList>
    </citation>
    <scope>NUCLEOTIDE SEQUENCE [LARGE SCALE GENOMIC DNA]</scope>
    <source>
        <strain evidence="2 3">B2638</strain>
    </source>
</reference>
<keyword evidence="1" id="KW-0812">Transmembrane</keyword>
<proteinExistence type="predicted"/>
<dbReference type="EMBL" id="JALHLG010000005">
    <property type="protein sequence ID" value="MCJ2186064.1"/>
    <property type="molecule type" value="Genomic_DNA"/>
</dbReference>
<keyword evidence="3" id="KW-1185">Reference proteome</keyword>
<gene>
    <name evidence="2" type="ORF">MTR66_04460</name>
</gene>
<comment type="caution">
    <text evidence="2">The sequence shown here is derived from an EMBL/GenBank/DDBJ whole genome shotgun (WGS) entry which is preliminary data.</text>
</comment>
<organism evidence="2 3">
    <name type="scientific">Novosphingobium beihaiensis</name>
    <dbReference type="NCBI Taxonomy" id="2930389"/>
    <lineage>
        <taxon>Bacteria</taxon>
        <taxon>Pseudomonadati</taxon>
        <taxon>Pseudomonadota</taxon>
        <taxon>Alphaproteobacteria</taxon>
        <taxon>Sphingomonadales</taxon>
        <taxon>Sphingomonadaceae</taxon>
        <taxon>Novosphingobium</taxon>
    </lineage>
</organism>
<evidence type="ECO:0000313" key="2">
    <source>
        <dbReference type="EMBL" id="MCJ2186064.1"/>
    </source>
</evidence>
<dbReference type="Pfam" id="PF14079">
    <property type="entry name" value="DUF4260"/>
    <property type="match status" value="1"/>
</dbReference>
<evidence type="ECO:0000256" key="1">
    <source>
        <dbReference type="SAM" id="Phobius"/>
    </source>
</evidence>